<proteinExistence type="predicted"/>
<dbReference type="AlphaFoldDB" id="A0AAN9XZS5"/>
<protein>
    <submittedName>
        <fullName evidence="2">Uncharacterized protein</fullName>
    </submittedName>
</protein>
<organism evidence="2 3">
    <name type="scientific">Parthenolecanium corni</name>
    <dbReference type="NCBI Taxonomy" id="536013"/>
    <lineage>
        <taxon>Eukaryota</taxon>
        <taxon>Metazoa</taxon>
        <taxon>Ecdysozoa</taxon>
        <taxon>Arthropoda</taxon>
        <taxon>Hexapoda</taxon>
        <taxon>Insecta</taxon>
        <taxon>Pterygota</taxon>
        <taxon>Neoptera</taxon>
        <taxon>Paraneoptera</taxon>
        <taxon>Hemiptera</taxon>
        <taxon>Sternorrhyncha</taxon>
        <taxon>Coccoidea</taxon>
        <taxon>Coccidae</taxon>
        <taxon>Parthenolecanium</taxon>
    </lineage>
</organism>
<accession>A0AAN9XZS5</accession>
<comment type="caution">
    <text evidence="2">The sequence shown here is derived from an EMBL/GenBank/DDBJ whole genome shotgun (WGS) entry which is preliminary data.</text>
</comment>
<evidence type="ECO:0000256" key="1">
    <source>
        <dbReference type="SAM" id="MobiDB-lite"/>
    </source>
</evidence>
<evidence type="ECO:0000313" key="2">
    <source>
        <dbReference type="EMBL" id="KAK7575433.1"/>
    </source>
</evidence>
<keyword evidence="3" id="KW-1185">Reference proteome</keyword>
<dbReference type="Proteomes" id="UP001367676">
    <property type="component" value="Unassembled WGS sequence"/>
</dbReference>
<name>A0AAN9XZS5_9HEMI</name>
<gene>
    <name evidence="2" type="ORF">V9T40_011719</name>
</gene>
<reference evidence="2 3" key="1">
    <citation type="submission" date="2024-03" db="EMBL/GenBank/DDBJ databases">
        <title>Adaptation during the transition from Ophiocordyceps entomopathogen to insect associate is accompanied by gene loss and intensified selection.</title>
        <authorList>
            <person name="Ward C.M."/>
            <person name="Onetto C.A."/>
            <person name="Borneman A.R."/>
        </authorList>
    </citation>
    <scope>NUCLEOTIDE SEQUENCE [LARGE SCALE GENOMIC DNA]</scope>
    <source>
        <strain evidence="2">AWRI1</strain>
        <tissue evidence="2">Single Adult Female</tissue>
    </source>
</reference>
<dbReference type="EMBL" id="JBBCAQ010000036">
    <property type="protein sequence ID" value="KAK7575433.1"/>
    <property type="molecule type" value="Genomic_DNA"/>
</dbReference>
<evidence type="ECO:0000313" key="3">
    <source>
        <dbReference type="Proteomes" id="UP001367676"/>
    </source>
</evidence>
<feature type="region of interest" description="Disordered" evidence="1">
    <location>
        <begin position="65"/>
        <end position="94"/>
    </location>
</feature>
<sequence length="94" mass="10408">MRRGAVRCGAKAGRTGGRTNYVFDTATGRVSGRQCRAVYRYDELIAYGGEGRGAGAIKHEKVVEPSVKEGGSKGRRDERRTYRWGGEERGRARE</sequence>